<feature type="transmembrane region" description="Helical" evidence="6">
    <location>
        <begin position="773"/>
        <end position="799"/>
    </location>
</feature>
<dbReference type="Proteomes" id="UP000092377">
    <property type="component" value="Unassembled WGS sequence"/>
</dbReference>
<keyword evidence="5 6" id="KW-0472">Membrane</keyword>
<dbReference type="InterPro" id="IPR049727">
    <property type="entry name" value="YbbP"/>
</dbReference>
<evidence type="ECO:0000256" key="1">
    <source>
        <dbReference type="ARBA" id="ARBA00004651"/>
    </source>
</evidence>
<dbReference type="Pfam" id="PF02687">
    <property type="entry name" value="FtsX"/>
    <property type="match status" value="2"/>
</dbReference>
<feature type="transmembrane region" description="Helical" evidence="6">
    <location>
        <begin position="333"/>
        <end position="356"/>
    </location>
</feature>
<protein>
    <submittedName>
        <fullName evidence="8">Permease</fullName>
    </submittedName>
</protein>
<feature type="transmembrane region" description="Helical" evidence="6">
    <location>
        <begin position="686"/>
        <end position="704"/>
    </location>
</feature>
<reference evidence="9" key="1">
    <citation type="submission" date="2016-06" db="EMBL/GenBank/DDBJ databases">
        <authorList>
            <person name="Butler K."/>
        </authorList>
    </citation>
    <scope>NUCLEOTIDE SEQUENCE [LARGE SCALE GENOMIC DNA]</scope>
    <source>
        <strain evidence="9">GCSL-Mp20</strain>
    </source>
</reference>
<feature type="domain" description="ABC3 transporter permease C-terminal" evidence="7">
    <location>
        <begin position="690"/>
        <end position="797"/>
    </location>
</feature>
<name>A0A1B8HLI0_9GAMM</name>
<evidence type="ECO:0000313" key="8">
    <source>
        <dbReference type="EMBL" id="OBU10162.1"/>
    </source>
</evidence>
<keyword evidence="4 6" id="KW-1133">Transmembrane helix</keyword>
<evidence type="ECO:0000256" key="3">
    <source>
        <dbReference type="ARBA" id="ARBA00022692"/>
    </source>
</evidence>
<feature type="transmembrane region" description="Helical" evidence="6">
    <location>
        <begin position="403"/>
        <end position="430"/>
    </location>
</feature>
<dbReference type="PANTHER" id="PTHR30287">
    <property type="entry name" value="MEMBRANE COMPONENT OF PREDICTED ABC SUPERFAMILY METABOLITE UPTAKE TRANSPORTER"/>
    <property type="match status" value="1"/>
</dbReference>
<evidence type="ECO:0000259" key="7">
    <source>
        <dbReference type="Pfam" id="PF02687"/>
    </source>
</evidence>
<dbReference type="InterPro" id="IPR038766">
    <property type="entry name" value="Membrane_comp_ABC_pdt"/>
</dbReference>
<gene>
    <name evidence="8" type="ORF">AYY18_18790</name>
</gene>
<dbReference type="InterPro" id="IPR003838">
    <property type="entry name" value="ABC3_permease_C"/>
</dbReference>
<feature type="domain" description="ABC3 transporter permease C-terminal" evidence="7">
    <location>
        <begin position="247"/>
        <end position="360"/>
    </location>
</feature>
<evidence type="ECO:0000256" key="5">
    <source>
        <dbReference type="ARBA" id="ARBA00023136"/>
    </source>
</evidence>
<feature type="transmembrane region" description="Helical" evidence="6">
    <location>
        <begin position="738"/>
        <end position="761"/>
    </location>
</feature>
<keyword evidence="9" id="KW-1185">Reference proteome</keyword>
<sequence length="810" mass="89625">MIWRWFWREWRTPSLLVVWLSLTLAVACVLALGRAGDRINQSVNYQSRDYLAGDLVLRGSHPPETAWLAAAQKSGLHLSQQMSFNTMVFANDVPQLVYVKAADDAYPLYGELETDPPGLKPKPGEILIAPRLAELLSVKPGDKLEVGDTDLNIAGFLIQEPDSGFNPFQMAPRVLIHLNDVDATGAVQPGSRLTYRDMFAGEPDAVAAFQEKFKDALRIDQRWMTLDQEGGALAKSIDRAQQFLVLSSLLTLLLAIAAVAVAMSHYCRSRHTLIAVLKTLGAGRRELRYWVIGQWAVLMAAAMVAGSLLGLVFDVVLMSLLAPLLPKELPAPGWWPWIWALLTLLAITVLVGARPYRQLMLTQPTRVLRNDVIAPVWPLRWYLPLVAVIVAGGLAVLTNASVLLWAVLSGVVLIAALLAVVGYGGLWLLAKIPFRQLSLQLAIRRLLRQPGQTLVQTGAFALSFMLLGLLVMVRGDLIGRWQEQMPPDTPNYFLVNMTQAQIEPVNQLLAKHNVTPTEYYPVVLARLSGINGETALAWADARDPGNNTVRRELSLTWQDKLPPVNELADGTWPPKPGEVSIEMEVVKQLGLKVGDTLTFIGDTQPFTATVSSIRQVDWESMRPNFFFIFNQSSLQNQSAMWLTSFHYEGNDGLITAMNRQYPSISIFDTGAMLKQIQTILAQVSRALEAMVVLVLICGVLLLLAQIQVGMAQRRTELVVYRTLGAGKRLLRRTLWCEFALLGAMAGVVAALGAEIALWQLQTRVFDFPWQPQWPLWIALPLVGGFLLSLCGSVLGIRLLGDSQQYRSLQS</sequence>
<dbReference type="PROSITE" id="PS51257">
    <property type="entry name" value="PROKAR_LIPOPROTEIN"/>
    <property type="match status" value="1"/>
</dbReference>
<keyword evidence="2" id="KW-1003">Cell membrane</keyword>
<evidence type="ECO:0000313" key="9">
    <source>
        <dbReference type="Proteomes" id="UP000092377"/>
    </source>
</evidence>
<dbReference type="OrthoDB" id="5292592at2"/>
<proteinExistence type="predicted"/>
<feature type="transmembrane region" description="Helical" evidence="6">
    <location>
        <begin position="287"/>
        <end position="313"/>
    </location>
</feature>
<dbReference type="RefSeq" id="WP_067401853.1">
    <property type="nucleotide sequence ID" value="NZ_LZEY01000016.1"/>
</dbReference>
<evidence type="ECO:0000256" key="6">
    <source>
        <dbReference type="SAM" id="Phobius"/>
    </source>
</evidence>
<dbReference type="PANTHER" id="PTHR30287:SF1">
    <property type="entry name" value="INNER MEMBRANE PROTEIN"/>
    <property type="match status" value="1"/>
</dbReference>
<accession>A0A1B8HLI0</accession>
<feature type="transmembrane region" description="Helical" evidence="6">
    <location>
        <begin position="243"/>
        <end position="266"/>
    </location>
</feature>
<dbReference type="GO" id="GO:0005886">
    <property type="term" value="C:plasma membrane"/>
    <property type="evidence" value="ECO:0007669"/>
    <property type="project" value="UniProtKB-SubCell"/>
</dbReference>
<dbReference type="EMBL" id="LZEY01000016">
    <property type="protein sequence ID" value="OBU10162.1"/>
    <property type="molecule type" value="Genomic_DNA"/>
</dbReference>
<comment type="subcellular location">
    <subcellularLocation>
        <location evidence="1">Cell membrane</location>
        <topology evidence="1">Multi-pass membrane protein</topology>
    </subcellularLocation>
</comment>
<keyword evidence="3 6" id="KW-0812">Transmembrane</keyword>
<organism evidence="8 9">
    <name type="scientific">Morganella psychrotolerans</name>
    <dbReference type="NCBI Taxonomy" id="368603"/>
    <lineage>
        <taxon>Bacteria</taxon>
        <taxon>Pseudomonadati</taxon>
        <taxon>Pseudomonadota</taxon>
        <taxon>Gammaproteobacteria</taxon>
        <taxon>Enterobacterales</taxon>
        <taxon>Morganellaceae</taxon>
        <taxon>Morganella</taxon>
    </lineage>
</organism>
<evidence type="ECO:0000256" key="2">
    <source>
        <dbReference type="ARBA" id="ARBA00022475"/>
    </source>
</evidence>
<feature type="transmembrane region" description="Helical" evidence="6">
    <location>
        <begin position="377"/>
        <end position="397"/>
    </location>
</feature>
<evidence type="ECO:0000256" key="4">
    <source>
        <dbReference type="ARBA" id="ARBA00022989"/>
    </source>
</evidence>
<comment type="caution">
    <text evidence="8">The sequence shown here is derived from an EMBL/GenBank/DDBJ whole genome shotgun (WGS) entry which is preliminary data.</text>
</comment>
<dbReference type="NCBIfam" id="NF041854">
    <property type="entry name" value="ABC_perm_YbbP"/>
    <property type="match status" value="1"/>
</dbReference>
<dbReference type="AlphaFoldDB" id="A0A1B8HLI0"/>
<feature type="transmembrane region" description="Helical" evidence="6">
    <location>
        <begin position="451"/>
        <end position="473"/>
    </location>
</feature>